<reference evidence="2 3" key="1">
    <citation type="submission" date="2016-06" db="EMBL/GenBank/DDBJ databases">
        <title>The Draft Genome Sequence and Annotation of the Desert Woodrat Neotoma lepida.</title>
        <authorList>
            <person name="Campbell M."/>
            <person name="Oakeson K.F."/>
            <person name="Yandell M."/>
            <person name="Halpert J.R."/>
            <person name="Dearing D."/>
        </authorList>
    </citation>
    <scope>NUCLEOTIDE SEQUENCE [LARGE SCALE GENOMIC DNA]</scope>
    <source>
        <strain evidence="2">417</strain>
        <tissue evidence="2">Liver</tissue>
    </source>
</reference>
<organism evidence="2 3">
    <name type="scientific">Neotoma lepida</name>
    <name type="common">Desert woodrat</name>
    <dbReference type="NCBI Taxonomy" id="56216"/>
    <lineage>
        <taxon>Eukaryota</taxon>
        <taxon>Metazoa</taxon>
        <taxon>Chordata</taxon>
        <taxon>Craniata</taxon>
        <taxon>Vertebrata</taxon>
        <taxon>Euteleostomi</taxon>
        <taxon>Mammalia</taxon>
        <taxon>Eutheria</taxon>
        <taxon>Euarchontoglires</taxon>
        <taxon>Glires</taxon>
        <taxon>Rodentia</taxon>
        <taxon>Myomorpha</taxon>
        <taxon>Muroidea</taxon>
        <taxon>Cricetidae</taxon>
        <taxon>Neotominae</taxon>
        <taxon>Neotoma</taxon>
    </lineage>
</organism>
<evidence type="ECO:0000256" key="1">
    <source>
        <dbReference type="SAM" id="MobiDB-lite"/>
    </source>
</evidence>
<gene>
    <name evidence="2" type="ORF">A6R68_21780</name>
</gene>
<feature type="non-terminal residue" evidence="2">
    <location>
        <position position="65"/>
    </location>
</feature>
<comment type="caution">
    <text evidence="2">The sequence shown here is derived from an EMBL/GenBank/DDBJ whole genome shotgun (WGS) entry which is preliminary data.</text>
</comment>
<keyword evidence="3" id="KW-1185">Reference proteome</keyword>
<evidence type="ECO:0000313" key="2">
    <source>
        <dbReference type="EMBL" id="OBS80017.1"/>
    </source>
</evidence>
<evidence type="ECO:0000313" key="3">
    <source>
        <dbReference type="Proteomes" id="UP000092124"/>
    </source>
</evidence>
<protein>
    <submittedName>
        <fullName evidence="2">Uncharacterized protein</fullName>
    </submittedName>
</protein>
<dbReference type="Proteomes" id="UP000092124">
    <property type="component" value="Unassembled WGS sequence"/>
</dbReference>
<proteinExistence type="predicted"/>
<feature type="region of interest" description="Disordered" evidence="1">
    <location>
        <begin position="1"/>
        <end position="21"/>
    </location>
</feature>
<sequence>MQANGLQIHNAHCNTPPPTLNRESVLPTAHSLQPCASETVVHALGTPGLQELLTTHCSARDATWM</sequence>
<accession>A0A1A6HQL9</accession>
<dbReference type="AlphaFoldDB" id="A0A1A6HQL9"/>
<name>A0A1A6HQL9_NEOLE</name>
<dbReference type="EMBL" id="LZPO01017552">
    <property type="protein sequence ID" value="OBS80017.1"/>
    <property type="molecule type" value="Genomic_DNA"/>
</dbReference>